<protein>
    <recommendedName>
        <fullName evidence="1">DUF8165 domain-containing protein</fullName>
    </recommendedName>
</protein>
<reference evidence="2 3" key="1">
    <citation type="journal article" date="2014" name="Front. Microbiol.">
        <title>Population and genomic analysis of the genus Halorubrum.</title>
        <authorList>
            <person name="Fullmer M.S."/>
            <person name="Soucy S.M."/>
            <person name="Swithers K.S."/>
            <person name="Makkay A.M."/>
            <person name="Wheeler R."/>
            <person name="Ventosa A."/>
            <person name="Gogarten J.P."/>
            <person name="Papke R.T."/>
        </authorList>
    </citation>
    <scope>NUCLEOTIDE SEQUENCE [LARGE SCALE GENOMIC DNA]</scope>
    <source>
        <strain evidence="2 3">Ga36</strain>
    </source>
</reference>
<dbReference type="Proteomes" id="UP000215731">
    <property type="component" value="Unassembled WGS sequence"/>
</dbReference>
<dbReference type="Pfam" id="PF26489">
    <property type="entry name" value="DUF8165"/>
    <property type="match status" value="1"/>
</dbReference>
<evidence type="ECO:0000313" key="3">
    <source>
        <dbReference type="Proteomes" id="UP000215731"/>
    </source>
</evidence>
<dbReference type="AlphaFoldDB" id="A0A256J192"/>
<gene>
    <name evidence="2" type="ORF">DJ80_09980</name>
</gene>
<dbReference type="InterPro" id="IPR058472">
    <property type="entry name" value="DUF8165"/>
</dbReference>
<comment type="caution">
    <text evidence="2">The sequence shown here is derived from an EMBL/GenBank/DDBJ whole genome shotgun (WGS) entry which is preliminary data.</text>
</comment>
<name>A0A256J192_HALEZ</name>
<accession>A0A256J192</accession>
<dbReference type="EMBL" id="NHOZ01000092">
    <property type="protein sequence ID" value="OYR62564.1"/>
    <property type="molecule type" value="Genomic_DNA"/>
</dbReference>
<feature type="domain" description="DUF8165" evidence="1">
    <location>
        <begin position="3"/>
        <end position="120"/>
    </location>
</feature>
<evidence type="ECO:0000259" key="1">
    <source>
        <dbReference type="Pfam" id="PF26489"/>
    </source>
</evidence>
<sequence length="120" mass="12873">MIMFKGHFYSAGESIEYGTAACLFPVDELDATVLQHRDAQLALDAVDGDTVIVVSPTSLATGYKLGGHPVTVIRVDSLPADITATLDAAVENDIETFDLIQIGKWNHNSPNHSLAEFTDA</sequence>
<organism evidence="2 3">
    <name type="scientific">Halorubrum ezzemoulense</name>
    <name type="common">Halorubrum chaoviator</name>
    <dbReference type="NCBI Taxonomy" id="337243"/>
    <lineage>
        <taxon>Archaea</taxon>
        <taxon>Methanobacteriati</taxon>
        <taxon>Methanobacteriota</taxon>
        <taxon>Stenosarchaea group</taxon>
        <taxon>Halobacteria</taxon>
        <taxon>Halobacteriales</taxon>
        <taxon>Haloferacaceae</taxon>
        <taxon>Halorubrum</taxon>
    </lineage>
</organism>
<evidence type="ECO:0000313" key="2">
    <source>
        <dbReference type="EMBL" id="OYR62564.1"/>
    </source>
</evidence>
<proteinExistence type="predicted"/>